<accession>A0ABQ5NVR6</accession>
<gene>
    <name evidence="2" type="ORF">SYYSPA8_08475</name>
</gene>
<name>A0ABQ5NVR6_9ACTN</name>
<evidence type="ECO:0000256" key="1">
    <source>
        <dbReference type="SAM" id="MobiDB-lite"/>
    </source>
</evidence>
<dbReference type="Proteomes" id="UP001291653">
    <property type="component" value="Unassembled WGS sequence"/>
</dbReference>
<feature type="region of interest" description="Disordered" evidence="1">
    <location>
        <begin position="1"/>
        <end position="46"/>
    </location>
</feature>
<feature type="compositionally biased region" description="Polar residues" evidence="1">
    <location>
        <begin position="25"/>
        <end position="37"/>
    </location>
</feature>
<keyword evidence="3" id="KW-1185">Reference proteome</keyword>
<evidence type="ECO:0000313" key="3">
    <source>
        <dbReference type="Proteomes" id="UP001291653"/>
    </source>
</evidence>
<protein>
    <submittedName>
        <fullName evidence="2">DUF4034 domain-containing protein</fullName>
    </submittedName>
</protein>
<evidence type="ECO:0000313" key="2">
    <source>
        <dbReference type="EMBL" id="GLF94314.1"/>
    </source>
</evidence>
<reference evidence="2 3" key="1">
    <citation type="submission" date="2022-10" db="EMBL/GenBank/DDBJ databases">
        <title>Draft genome sequence of Streptomyces sp. YSPA8.</title>
        <authorList>
            <person name="Moriuchi R."/>
            <person name="Dohra H."/>
            <person name="Yamamura H."/>
            <person name="Kodani S."/>
        </authorList>
    </citation>
    <scope>NUCLEOTIDE SEQUENCE [LARGE SCALE GENOMIC DNA]</scope>
    <source>
        <strain evidence="2 3">YSPA8</strain>
    </source>
</reference>
<proteinExistence type="predicted"/>
<comment type="caution">
    <text evidence="2">The sequence shown here is derived from an EMBL/GenBank/DDBJ whole genome shotgun (WGS) entry which is preliminary data.</text>
</comment>
<dbReference type="RefSeq" id="WP_323446413.1">
    <property type="nucleotide sequence ID" value="NZ_BSBI01000003.1"/>
</dbReference>
<sequence length="375" mass="40805">MPLFSRRPKDATGGGPGPVDRPGSASPSGFGSVSHSLPRSGFGLRFGRRADRPVSAERIAALGLLPRERQNTGRAAPDPGLDRVVAAARAGDWRPGAELLAATGERWELRTAVIGELAGAARRDDVWLQRWRTHQPEDAGAAAVQAKAMTDLAWEIRGGAGDGRMSPEQSEGFFRILSRAGRDIARAKDLDARDPSPYVADIWRGIGLNRPHAEMHRLWGSAVALDPYHLMAHRSALQYWSARWHGSPELAFSFAERAGLAAPPGVLLSSLWLTAWWDHHRPADGDARPFRERGVLAAVDRLHEDASAADPDHPYLAEARHVLAYFLVRQGRAAPALEQFRRVDGHVGAFPWTESSDPAAAYCAFRDMAINLSGG</sequence>
<dbReference type="EMBL" id="BSBI01000003">
    <property type="protein sequence ID" value="GLF94314.1"/>
    <property type="molecule type" value="Genomic_DNA"/>
</dbReference>
<organism evidence="2 3">
    <name type="scientific">Streptomyces yaizuensis</name>
    <dbReference type="NCBI Taxonomy" id="2989713"/>
    <lineage>
        <taxon>Bacteria</taxon>
        <taxon>Bacillati</taxon>
        <taxon>Actinomycetota</taxon>
        <taxon>Actinomycetes</taxon>
        <taxon>Kitasatosporales</taxon>
        <taxon>Streptomycetaceae</taxon>
        <taxon>Streptomyces</taxon>
    </lineage>
</organism>